<dbReference type="STRING" id="4097.A0A1S3YAK4"/>
<feature type="compositionally biased region" description="Basic and acidic residues" evidence="7">
    <location>
        <begin position="42"/>
        <end position="53"/>
    </location>
</feature>
<comment type="similarity">
    <text evidence="2">Belongs to the NOP14 family.</text>
</comment>
<evidence type="ECO:0000256" key="7">
    <source>
        <dbReference type="SAM" id="MobiDB-lite"/>
    </source>
</evidence>
<comment type="subcellular location">
    <subcellularLocation>
        <location evidence="1">Nucleus</location>
        <location evidence="1">Nucleolus</location>
    </subcellularLocation>
</comment>
<evidence type="ECO:0000256" key="3">
    <source>
        <dbReference type="ARBA" id="ARBA00022517"/>
    </source>
</evidence>
<comment type="function">
    <text evidence="6">Involved in nucleolar processing of pre-18S ribosomal RNA. Has a role in the nuclear export of 40S pre-ribosomal subunit to the cytoplasm.</text>
</comment>
<dbReference type="GO" id="GO:0006364">
    <property type="term" value="P:rRNA processing"/>
    <property type="evidence" value="ECO:0007669"/>
    <property type="project" value="UniProtKB-KW"/>
</dbReference>
<evidence type="ECO:0000256" key="5">
    <source>
        <dbReference type="ARBA" id="ARBA00023242"/>
    </source>
</evidence>
<evidence type="ECO:0000256" key="8">
    <source>
        <dbReference type="SAM" id="SignalP"/>
    </source>
</evidence>
<feature type="chain" id="PRO_5010233935" evidence="8">
    <location>
        <begin position="19"/>
        <end position="218"/>
    </location>
</feature>
<dbReference type="InterPro" id="IPR007276">
    <property type="entry name" value="Nop14"/>
</dbReference>
<evidence type="ECO:0000256" key="4">
    <source>
        <dbReference type="ARBA" id="ARBA00022552"/>
    </source>
</evidence>
<evidence type="ECO:0000256" key="1">
    <source>
        <dbReference type="ARBA" id="ARBA00004604"/>
    </source>
</evidence>
<dbReference type="AlphaFoldDB" id="A0A1S3YAK4"/>
<evidence type="ECO:0000313" key="9">
    <source>
        <dbReference type="RefSeq" id="XP_016449286.1"/>
    </source>
</evidence>
<feature type="region of interest" description="Disordered" evidence="7">
    <location>
        <begin position="21"/>
        <end position="58"/>
    </location>
</feature>
<dbReference type="PANTHER" id="PTHR23183:SF0">
    <property type="entry name" value="NUCLEOLAR PROTEIN 14"/>
    <property type="match status" value="1"/>
</dbReference>
<dbReference type="OrthoDB" id="441771at2759"/>
<keyword evidence="5" id="KW-0539">Nucleus</keyword>
<name>A0A1S3YAK4_TOBAC</name>
<dbReference type="PANTHER" id="PTHR23183">
    <property type="entry name" value="NOP14"/>
    <property type="match status" value="1"/>
</dbReference>
<reference evidence="9" key="1">
    <citation type="submission" date="2025-08" db="UniProtKB">
        <authorList>
            <consortium name="RefSeq"/>
        </authorList>
    </citation>
    <scope>IDENTIFICATION</scope>
</reference>
<dbReference type="RefSeq" id="XP_016449286.1">
    <property type="nucleotide sequence ID" value="XM_016593800.1"/>
</dbReference>
<proteinExistence type="inferred from homology"/>
<feature type="compositionally biased region" description="Acidic residues" evidence="7">
    <location>
        <begin position="26"/>
        <end position="41"/>
    </location>
</feature>
<accession>A0A1S3YAK4</accession>
<keyword evidence="3" id="KW-0690">Ribosome biogenesis</keyword>
<protein>
    <submittedName>
        <fullName evidence="9">Nucleolar protein 14-like</fullName>
    </submittedName>
</protein>
<dbReference type="Pfam" id="PF04147">
    <property type="entry name" value="Nop14"/>
    <property type="match status" value="1"/>
</dbReference>
<dbReference type="GO" id="GO:0032040">
    <property type="term" value="C:small-subunit processome"/>
    <property type="evidence" value="ECO:0007669"/>
    <property type="project" value="InterPro"/>
</dbReference>
<dbReference type="PaxDb" id="4097-A0A1S3YAK4"/>
<keyword evidence="8" id="KW-0732">Signal</keyword>
<keyword evidence="4" id="KW-0698">rRNA processing</keyword>
<evidence type="ECO:0000256" key="2">
    <source>
        <dbReference type="ARBA" id="ARBA00007466"/>
    </source>
</evidence>
<sequence length="218" mass="24681">MNLRVKMLLLVGIQRVTRTMVRNEDEGSDDGEDEGSDEYDEEQGKTQTIKDWEQSDDDIIDTELEDDDKGFGDDGKKVVKIKGHKEVSIKGKQVGTLQTEKEKVNVKHRQNELPYTIEAPKTLEEFNSLIDNCSDDQVMEAIRRIRAFNAITVAAENKKKMQVFYGVLLQYFAVLANKKPLNFKLLNMLVKPLMEMSAATPYFAACSPKATKDKGTVL</sequence>
<gene>
    <name evidence="9" type="primary">LOC107774303</name>
</gene>
<dbReference type="KEGG" id="nta:107774303"/>
<feature type="signal peptide" evidence="8">
    <location>
        <begin position="1"/>
        <end position="18"/>
    </location>
</feature>
<evidence type="ECO:0000256" key="6">
    <source>
        <dbReference type="ARBA" id="ARBA00024695"/>
    </source>
</evidence>
<organism evidence="9">
    <name type="scientific">Nicotiana tabacum</name>
    <name type="common">Common tobacco</name>
    <dbReference type="NCBI Taxonomy" id="4097"/>
    <lineage>
        <taxon>Eukaryota</taxon>
        <taxon>Viridiplantae</taxon>
        <taxon>Streptophyta</taxon>
        <taxon>Embryophyta</taxon>
        <taxon>Tracheophyta</taxon>
        <taxon>Spermatophyta</taxon>
        <taxon>Magnoliopsida</taxon>
        <taxon>eudicotyledons</taxon>
        <taxon>Gunneridae</taxon>
        <taxon>Pentapetalae</taxon>
        <taxon>asterids</taxon>
        <taxon>lamiids</taxon>
        <taxon>Solanales</taxon>
        <taxon>Solanaceae</taxon>
        <taxon>Nicotianoideae</taxon>
        <taxon>Nicotianeae</taxon>
        <taxon>Nicotiana</taxon>
    </lineage>
</organism>